<dbReference type="RefSeq" id="WP_089946612.1">
    <property type="nucleotide sequence ID" value="NZ_FNOI01000002.1"/>
</dbReference>
<dbReference type="GO" id="GO:0005886">
    <property type="term" value="C:plasma membrane"/>
    <property type="evidence" value="ECO:0007669"/>
    <property type="project" value="UniProtKB-SubCell"/>
</dbReference>
<feature type="transmembrane region" description="Helical" evidence="11">
    <location>
        <begin position="229"/>
        <end position="250"/>
    </location>
</feature>
<dbReference type="OrthoDB" id="9803484at2"/>
<dbReference type="GO" id="GO:0000287">
    <property type="term" value="F:magnesium ion binding"/>
    <property type="evidence" value="ECO:0007669"/>
    <property type="project" value="TreeGrafter"/>
</dbReference>
<dbReference type="GO" id="GO:0015095">
    <property type="term" value="F:magnesium ion transmembrane transporter activity"/>
    <property type="evidence" value="ECO:0007669"/>
    <property type="project" value="TreeGrafter"/>
</dbReference>
<dbReference type="Pfam" id="PF01544">
    <property type="entry name" value="CorA"/>
    <property type="match status" value="1"/>
</dbReference>
<accession>A0A1H2WHR4</accession>
<evidence type="ECO:0000256" key="5">
    <source>
        <dbReference type="ARBA" id="ARBA00022519"/>
    </source>
</evidence>
<protein>
    <submittedName>
        <fullName evidence="12">Zinc transporter</fullName>
    </submittedName>
</protein>
<dbReference type="PANTHER" id="PTHR46494:SF3">
    <property type="entry name" value="ZINC TRANSPORT PROTEIN ZNTB"/>
    <property type="match status" value="1"/>
</dbReference>
<keyword evidence="10 11" id="KW-0472">Membrane</keyword>
<evidence type="ECO:0000256" key="10">
    <source>
        <dbReference type="ARBA" id="ARBA00023136"/>
    </source>
</evidence>
<dbReference type="Gene3D" id="1.20.58.340">
    <property type="entry name" value="Magnesium transport protein CorA, transmembrane region"/>
    <property type="match status" value="2"/>
</dbReference>
<evidence type="ECO:0000313" key="13">
    <source>
        <dbReference type="Proteomes" id="UP000199441"/>
    </source>
</evidence>
<gene>
    <name evidence="12" type="ORF">SAMN04488001_1847</name>
</gene>
<dbReference type="GO" id="GO:0050897">
    <property type="term" value="F:cobalt ion binding"/>
    <property type="evidence" value="ECO:0007669"/>
    <property type="project" value="TreeGrafter"/>
</dbReference>
<dbReference type="CDD" id="cd12833">
    <property type="entry name" value="ZntB-like_1"/>
    <property type="match status" value="1"/>
</dbReference>
<comment type="subcellular location">
    <subcellularLocation>
        <location evidence="1">Cell membrane</location>
        <topology evidence="1">Multi-pass membrane protein</topology>
    </subcellularLocation>
</comment>
<evidence type="ECO:0000256" key="4">
    <source>
        <dbReference type="ARBA" id="ARBA00022475"/>
    </source>
</evidence>
<comment type="similarity">
    <text evidence="2">Belongs to the CorA metal ion transporter (MIT) (TC 1.A.35) family.</text>
</comment>
<proteinExistence type="inferred from homology"/>
<keyword evidence="6 11" id="KW-0812">Transmembrane</keyword>
<evidence type="ECO:0000256" key="1">
    <source>
        <dbReference type="ARBA" id="ARBA00004651"/>
    </source>
</evidence>
<evidence type="ECO:0000256" key="11">
    <source>
        <dbReference type="SAM" id="Phobius"/>
    </source>
</evidence>
<keyword evidence="7" id="KW-0862">Zinc</keyword>
<dbReference type="InterPro" id="IPR045863">
    <property type="entry name" value="CorA_TM1_TM2"/>
</dbReference>
<dbReference type="SUPFAM" id="SSF144083">
    <property type="entry name" value="Magnesium transport protein CorA, transmembrane region"/>
    <property type="match status" value="1"/>
</dbReference>
<evidence type="ECO:0000313" key="12">
    <source>
        <dbReference type="EMBL" id="SDW80085.1"/>
    </source>
</evidence>
<dbReference type="InterPro" id="IPR045861">
    <property type="entry name" value="CorA_cytoplasmic_dom"/>
</dbReference>
<reference evidence="13" key="1">
    <citation type="submission" date="2016-10" db="EMBL/GenBank/DDBJ databases">
        <authorList>
            <person name="Varghese N."/>
            <person name="Submissions S."/>
        </authorList>
    </citation>
    <scope>NUCLEOTIDE SEQUENCE [LARGE SCALE GENOMIC DNA]</scope>
    <source>
        <strain evidence="13">DSM 26922</strain>
    </source>
</reference>
<evidence type="ECO:0000256" key="3">
    <source>
        <dbReference type="ARBA" id="ARBA00022448"/>
    </source>
</evidence>
<keyword evidence="9" id="KW-0406">Ion transport</keyword>
<keyword evidence="4" id="KW-1003">Cell membrane</keyword>
<evidence type="ECO:0000256" key="2">
    <source>
        <dbReference type="ARBA" id="ARBA00009765"/>
    </source>
</evidence>
<evidence type="ECO:0000256" key="7">
    <source>
        <dbReference type="ARBA" id="ARBA00022833"/>
    </source>
</evidence>
<evidence type="ECO:0000256" key="8">
    <source>
        <dbReference type="ARBA" id="ARBA00022989"/>
    </source>
</evidence>
<evidence type="ECO:0000256" key="6">
    <source>
        <dbReference type="ARBA" id="ARBA00022692"/>
    </source>
</evidence>
<dbReference type="AlphaFoldDB" id="A0A1H2WHR4"/>
<dbReference type="Proteomes" id="UP000199441">
    <property type="component" value="Unassembled WGS sequence"/>
</dbReference>
<dbReference type="InterPro" id="IPR002523">
    <property type="entry name" value="MgTranspt_CorA/ZnTranspt_ZntB"/>
</dbReference>
<keyword evidence="8 11" id="KW-1133">Transmembrane helix</keyword>
<name>A0A1H2WHR4_9RHOB</name>
<dbReference type="Gene3D" id="3.30.460.20">
    <property type="entry name" value="CorA soluble domain-like"/>
    <property type="match status" value="1"/>
</dbReference>
<organism evidence="12 13">
    <name type="scientific">Litoreibacter albidus</name>
    <dbReference type="NCBI Taxonomy" id="670155"/>
    <lineage>
        <taxon>Bacteria</taxon>
        <taxon>Pseudomonadati</taxon>
        <taxon>Pseudomonadota</taxon>
        <taxon>Alphaproteobacteria</taxon>
        <taxon>Rhodobacterales</taxon>
        <taxon>Roseobacteraceae</taxon>
        <taxon>Litoreibacter</taxon>
    </lineage>
</organism>
<dbReference type="GO" id="GO:0015087">
    <property type="term" value="F:cobalt ion transmembrane transporter activity"/>
    <property type="evidence" value="ECO:0007669"/>
    <property type="project" value="TreeGrafter"/>
</dbReference>
<keyword evidence="5" id="KW-0997">Cell inner membrane</keyword>
<feature type="transmembrane region" description="Helical" evidence="11">
    <location>
        <begin position="262"/>
        <end position="285"/>
    </location>
</feature>
<keyword evidence="3" id="KW-0813">Transport</keyword>
<dbReference type="STRING" id="670155.SAMN04488001_1847"/>
<keyword evidence="13" id="KW-1185">Reference proteome</keyword>
<dbReference type="SUPFAM" id="SSF143865">
    <property type="entry name" value="CorA soluble domain-like"/>
    <property type="match status" value="1"/>
</dbReference>
<evidence type="ECO:0000256" key="9">
    <source>
        <dbReference type="ARBA" id="ARBA00023065"/>
    </source>
</evidence>
<sequence length="288" mass="31380">MTYEWHHFELGDPKLGAFLDANVPHIAAAALTQPETRPRCDRLGDGVILNLRGVNMNEGQEVDDMVSLRLWVTSGMVVTVRVRRIFALDDIRRKIADGAGPDTVGEFLTALVTGLTDRIEATALRLSSATDDIEDDILDGKSAHAPKLSPLRHSTIKLRRYIGPQRDALAKLATLDTPALTDSDRQHLREPANRMALAVETLDAVRDRLVGLQDHLDTQVSLSQGRNGYVLSVIAGIFLPLGFLTGLFGMNVAGLPGTDWPLAFAALCGAMVAVTVALIAVFKWLDWI</sequence>
<dbReference type="PANTHER" id="PTHR46494">
    <property type="entry name" value="CORA FAMILY METAL ION TRANSPORTER (EUROFUNG)"/>
    <property type="match status" value="1"/>
</dbReference>
<dbReference type="EMBL" id="FNOI01000002">
    <property type="protein sequence ID" value="SDW80085.1"/>
    <property type="molecule type" value="Genomic_DNA"/>
</dbReference>